<keyword evidence="2" id="KW-1185">Reference proteome</keyword>
<gene>
    <name evidence="1" type="ORF">JI747_012200</name>
</gene>
<evidence type="ECO:0000313" key="2">
    <source>
        <dbReference type="Proteomes" id="UP000618240"/>
    </source>
</evidence>
<protein>
    <recommendedName>
        <fullName evidence="3">Immunity protein 50</fullName>
    </recommendedName>
</protein>
<dbReference type="RefSeq" id="WP_225689048.1">
    <property type="nucleotide sequence ID" value="NZ_JAERSE020000003.1"/>
</dbReference>
<name>A0ABS8A282_9FLAO</name>
<evidence type="ECO:0008006" key="3">
    <source>
        <dbReference type="Google" id="ProtNLM"/>
    </source>
</evidence>
<organism evidence="1 2">
    <name type="scientific">Chryseobacterium tagetis</name>
    <dbReference type="NCBI Taxonomy" id="2801334"/>
    <lineage>
        <taxon>Bacteria</taxon>
        <taxon>Pseudomonadati</taxon>
        <taxon>Bacteroidota</taxon>
        <taxon>Flavobacteriia</taxon>
        <taxon>Flavobacteriales</taxon>
        <taxon>Weeksellaceae</taxon>
        <taxon>Chryseobacterium group</taxon>
        <taxon>Chryseobacterium</taxon>
    </lineage>
</organism>
<comment type="caution">
    <text evidence="1">The sequence shown here is derived from an EMBL/GenBank/DDBJ whole genome shotgun (WGS) entry which is preliminary data.</text>
</comment>
<sequence length="132" mass="15602">MKIQELRLQNLIQYKEEIVPITGLDLDHKNNGSLVQIRKGTSKIPVDSEDLKPILLTSEWLCKFGFKESYRSDFRIRYDLPNFGKYDFDLSKEKILEGFLYFGNYIQCQYLHQLQNLYFVLTGRELVQVEGN</sequence>
<dbReference type="EMBL" id="JAERSE020000003">
    <property type="protein sequence ID" value="MCA6067947.1"/>
    <property type="molecule type" value="Genomic_DNA"/>
</dbReference>
<proteinExistence type="predicted"/>
<dbReference type="Proteomes" id="UP000618240">
    <property type="component" value="Unassembled WGS sequence"/>
</dbReference>
<accession>A0ABS8A282</accession>
<evidence type="ECO:0000313" key="1">
    <source>
        <dbReference type="EMBL" id="MCA6067947.1"/>
    </source>
</evidence>
<reference evidence="1 2" key="1">
    <citation type="submission" date="2021-09" db="EMBL/GenBank/DDBJ databases">
        <title>Genome sequencing and assembly of Chryseobacterium sp. RG1.</title>
        <authorList>
            <person name="Chhetri G."/>
        </authorList>
    </citation>
    <scope>NUCLEOTIDE SEQUENCE [LARGE SCALE GENOMIC DNA]</scope>
    <source>
        <strain evidence="1 2">RG1</strain>
    </source>
</reference>